<gene>
    <name evidence="10" type="ORF">ETH_00019200</name>
</gene>
<evidence type="ECO:0000256" key="5">
    <source>
        <dbReference type="ARBA" id="ARBA00023242"/>
    </source>
</evidence>
<dbReference type="InterPro" id="IPR058543">
    <property type="entry name" value="Beta-prop_RSE1/DDB1/CPSF1_2nd"/>
</dbReference>
<dbReference type="Pfam" id="PF10433">
    <property type="entry name" value="Beta-prop_RSE1_1st"/>
    <property type="match status" value="1"/>
</dbReference>
<dbReference type="InterPro" id="IPR018846">
    <property type="entry name" value="Beta-prop_RSE1/DDB1/CPSF1_1st"/>
</dbReference>
<evidence type="ECO:0000256" key="3">
    <source>
        <dbReference type="ARBA" id="ARBA00022728"/>
    </source>
</evidence>
<dbReference type="GO" id="GO:0005681">
    <property type="term" value="C:spliceosomal complex"/>
    <property type="evidence" value="ECO:0007669"/>
    <property type="project" value="UniProtKB-KW"/>
</dbReference>
<dbReference type="SUPFAM" id="SSF50978">
    <property type="entry name" value="WD40 repeat-like"/>
    <property type="match status" value="1"/>
</dbReference>
<reference evidence="10" key="1">
    <citation type="submission" date="2013-10" db="EMBL/GenBank/DDBJ databases">
        <title>Genomic analysis of the causative agents of coccidiosis in chickens.</title>
        <authorList>
            <person name="Reid A.J."/>
            <person name="Blake D."/>
            <person name="Billington K."/>
            <person name="Browne H."/>
            <person name="Dunn M."/>
            <person name="Hung S."/>
            <person name="Kawahara F."/>
            <person name="Miranda-Saavedra D."/>
            <person name="Mourier T."/>
            <person name="Nagra H."/>
            <person name="Otto T.D."/>
            <person name="Rawlings N."/>
            <person name="Sanchez A."/>
            <person name="Sanders M."/>
            <person name="Subramaniam C."/>
            <person name="Tay Y."/>
            <person name="Dear P."/>
            <person name="Doerig C."/>
            <person name="Gruber A."/>
            <person name="Parkinson J."/>
            <person name="Shirley M."/>
            <person name="Wan K.L."/>
            <person name="Berriman M."/>
            <person name="Tomley F."/>
            <person name="Pain A."/>
        </authorList>
    </citation>
    <scope>NUCLEOTIDE SEQUENCE [LARGE SCALE GENOMIC DNA]</scope>
    <source>
        <strain evidence="10">Houghton</strain>
    </source>
</reference>
<sequence>MPVLYHLSLQKPTAAVAAVHGSFSAPRVQEVVVNRGRLLELLRPDEEGKLHSICSTDVFGIIRSIATFRLTGALTDYIVLGSDSGRLVIVEFDAKNNLFKRVHCETFGKTGVRRVVAGEYVAVDPRGRALMVAAVERQKFVFVLNRDAKAAVTISSPLEAHKSHIACLDLCGLDVGFENPLFATLEQPYPQPHKGGVRKSPRVLCFWEMDLGLNHVVKKASQEVPESAHLLVPVPGGGPQEGPGGVLVCCSSSVEYRKLDHAAVCCSIPRRLEVGGEQEVLICCYAAHRMKGFFFILLQSELGDLFKIEVTHAEGTVQDLSCRYFDSLPAAANSLCVLRSGYLFAAAEFGPHRLYQFTGIGTAAADPRCSASHPLGAAAVIAFKPRPLRNLLLSDLLPSASPVLDLQVLDAQGTGGAPQLYLLCGRGPLSALKVLQRGLGVEELADNELPGFPRGLWTLRESPEGLFHKFILVAFEGSTLVLQVGDTVEEVSNTPFAAAATTLLAALFADGSYVQVLEHEVRHIRGAPGGPGGPPGSAGAPGGAPGGPGGGPGAPVAVWRPPGDRRIRAAAANQQQLLLALSGGDVLLLELDELGALEETARKQLHVEVSCLALLEAPEGRSRGPFLAVGALDNVVRVLSAEKEKQMKQLSVLLLPANATPESVCLAAAQPRPSAESSIYLYVGLSSGVMLRSSVDPTTGALGDQRCRFLGAKAPQFARVAVSSKPAVAALSEKTWLKFCHQGKLLAAPLHYDPLDAIASFSSEQAGFRCLDGFVAISGNSLRIFRVPRLGDVFCSSSLPLSFTPRAMAVLPHVSEFGGTLVPAEGSSQKVPALAICEADHNAYDEATKFEIQRALRGIKLSHEEENEEVNGFEEESALGAFKAGSGKWGSCLRVVNPLLSTTIEKVTFETDEAAISCCCCEFEGLPLLIVGTVTAMSFRPKKIAAASIKVYAYDSNFRLTFLHSTPVEGPPQCFSPFRGMLLAGVGNRLRLYALGKKRLLKKCEYKNLPSGIVFLKVCGDRIFAGDMSESIHVIKYKANANLFYVLCDDTGPRWLTRGEVLDYHSIVAADKFDSIFIERVPSEARQDEGGDSTGLKLRGDTAYMTDSCHKLDTVLQFHVGETVTGLRRATLSTGASEAIVYATIMGTIGALVPFLTKEELDFFHHLEMVMRNEAPPLAGRDHLMFRSYYHPLKNVVDGDLCEQYGSLPPAVQTRIAEDFEKTPAEILKRLEDIRNRVL</sequence>
<dbReference type="Gene3D" id="2.130.10.10">
    <property type="entry name" value="YVTN repeat-like/Quinoprotein amine dehydrogenase"/>
    <property type="match status" value="3"/>
</dbReference>
<proteinExistence type="predicted"/>
<feature type="domain" description="RSE1/DDB1/CPSF1 second beta-propeller" evidence="9">
    <location>
        <begin position="442"/>
        <end position="526"/>
    </location>
</feature>
<dbReference type="GO" id="GO:0006397">
    <property type="term" value="P:mRNA processing"/>
    <property type="evidence" value="ECO:0007669"/>
    <property type="project" value="UniProtKB-KW"/>
</dbReference>
<protein>
    <submittedName>
        <fullName evidence="10">Splicing factor 3B subunit 3, putative</fullName>
    </submittedName>
</protein>
<dbReference type="GO" id="GO:0003676">
    <property type="term" value="F:nucleic acid binding"/>
    <property type="evidence" value="ECO:0007669"/>
    <property type="project" value="InterPro"/>
</dbReference>
<dbReference type="PANTHER" id="PTHR10644">
    <property type="entry name" value="DNA REPAIR/RNA PROCESSING CPSF FAMILY"/>
    <property type="match status" value="1"/>
</dbReference>
<feature type="compositionally biased region" description="Gly residues" evidence="6">
    <location>
        <begin position="527"/>
        <end position="553"/>
    </location>
</feature>
<feature type="region of interest" description="Disordered" evidence="6">
    <location>
        <begin position="524"/>
        <end position="559"/>
    </location>
</feature>
<dbReference type="FunFam" id="2.130.10.10:FF:001143">
    <property type="entry name" value="Pre-mRNA-splicing factor rse-1, putative"/>
    <property type="match status" value="1"/>
</dbReference>
<evidence type="ECO:0000259" key="7">
    <source>
        <dbReference type="Pfam" id="PF03178"/>
    </source>
</evidence>
<dbReference type="GO" id="GO:0008380">
    <property type="term" value="P:RNA splicing"/>
    <property type="evidence" value="ECO:0007669"/>
    <property type="project" value="UniProtKB-KW"/>
</dbReference>
<dbReference type="Pfam" id="PF23726">
    <property type="entry name" value="Beta-prop_RSE1_2nd"/>
    <property type="match status" value="2"/>
</dbReference>
<dbReference type="RefSeq" id="XP_013231154.1">
    <property type="nucleotide sequence ID" value="XM_013375700.1"/>
</dbReference>
<feature type="domain" description="RSE1/DDB1/CPSF1 first beta-propeller" evidence="8">
    <location>
        <begin position="17"/>
        <end position="364"/>
    </location>
</feature>
<feature type="domain" description="RSE1/DDB1/CPSF1 C-terminal" evidence="7">
    <location>
        <begin position="891"/>
        <end position="1206"/>
    </location>
</feature>
<dbReference type="VEuPathDB" id="ToxoDB:ETH_00019200"/>
<keyword evidence="5" id="KW-0539">Nucleus</keyword>
<dbReference type="Proteomes" id="UP000030747">
    <property type="component" value="Unassembled WGS sequence"/>
</dbReference>
<evidence type="ECO:0000256" key="1">
    <source>
        <dbReference type="ARBA" id="ARBA00004123"/>
    </source>
</evidence>
<dbReference type="InterPro" id="IPR004871">
    <property type="entry name" value="RSE1/DDB1/CPSF1_C"/>
</dbReference>
<name>U6KVM8_EIMTE</name>
<evidence type="ECO:0000256" key="6">
    <source>
        <dbReference type="SAM" id="MobiDB-lite"/>
    </source>
</evidence>
<dbReference type="OrthoDB" id="354254at2759"/>
<dbReference type="EMBL" id="HG675163">
    <property type="protein sequence ID" value="CDJ40404.1"/>
    <property type="molecule type" value="Genomic_DNA"/>
</dbReference>
<evidence type="ECO:0000259" key="9">
    <source>
        <dbReference type="Pfam" id="PF23726"/>
    </source>
</evidence>
<evidence type="ECO:0000256" key="2">
    <source>
        <dbReference type="ARBA" id="ARBA00022664"/>
    </source>
</evidence>
<evidence type="ECO:0000313" key="11">
    <source>
        <dbReference type="Proteomes" id="UP000030747"/>
    </source>
</evidence>
<dbReference type="AlphaFoldDB" id="U6KVM8"/>
<keyword evidence="3" id="KW-0747">Spliceosome</keyword>
<evidence type="ECO:0000313" key="10">
    <source>
        <dbReference type="EMBL" id="CDJ40404.1"/>
    </source>
</evidence>
<dbReference type="InterPro" id="IPR050358">
    <property type="entry name" value="RSE1/DDB1/CFT1"/>
</dbReference>
<dbReference type="GeneID" id="25252969"/>
<dbReference type="OMA" id="PRATGHW"/>
<dbReference type="Pfam" id="PF03178">
    <property type="entry name" value="CPSF_A"/>
    <property type="match status" value="1"/>
</dbReference>
<comment type="subcellular location">
    <subcellularLocation>
        <location evidence="1">Nucleus</location>
    </subcellularLocation>
</comment>
<organism evidence="10 11">
    <name type="scientific">Eimeria tenella</name>
    <name type="common">Coccidian parasite</name>
    <dbReference type="NCBI Taxonomy" id="5802"/>
    <lineage>
        <taxon>Eukaryota</taxon>
        <taxon>Sar</taxon>
        <taxon>Alveolata</taxon>
        <taxon>Apicomplexa</taxon>
        <taxon>Conoidasida</taxon>
        <taxon>Coccidia</taxon>
        <taxon>Eucoccidiorida</taxon>
        <taxon>Eimeriorina</taxon>
        <taxon>Eimeriidae</taxon>
        <taxon>Eimeria</taxon>
    </lineage>
</organism>
<evidence type="ECO:0000256" key="4">
    <source>
        <dbReference type="ARBA" id="ARBA00023187"/>
    </source>
</evidence>
<accession>U6KVM8</accession>
<dbReference type="VEuPathDB" id="ToxoDB:ETH2_0925100"/>
<keyword evidence="11" id="KW-1185">Reference proteome</keyword>
<evidence type="ECO:0000259" key="8">
    <source>
        <dbReference type="Pfam" id="PF10433"/>
    </source>
</evidence>
<reference evidence="10" key="2">
    <citation type="submission" date="2013-10" db="EMBL/GenBank/DDBJ databases">
        <authorList>
            <person name="Aslett M."/>
        </authorList>
    </citation>
    <scope>NUCLEOTIDE SEQUENCE [LARGE SCALE GENOMIC DNA]</scope>
    <source>
        <strain evidence="10">Houghton</strain>
    </source>
</reference>
<dbReference type="InterPro" id="IPR036322">
    <property type="entry name" value="WD40_repeat_dom_sf"/>
</dbReference>
<keyword evidence="4" id="KW-0508">mRNA splicing</keyword>
<feature type="domain" description="RSE1/DDB1/CPSF1 second beta-propeller" evidence="9">
    <location>
        <begin position="556"/>
        <end position="787"/>
    </location>
</feature>
<dbReference type="InterPro" id="IPR015943">
    <property type="entry name" value="WD40/YVTN_repeat-like_dom_sf"/>
</dbReference>
<keyword evidence="2" id="KW-0507">mRNA processing</keyword>